<organism evidence="1 2">
    <name type="scientific">Thermogutta terrifontis</name>
    <dbReference type="NCBI Taxonomy" id="1331910"/>
    <lineage>
        <taxon>Bacteria</taxon>
        <taxon>Pseudomonadati</taxon>
        <taxon>Planctomycetota</taxon>
        <taxon>Planctomycetia</taxon>
        <taxon>Pirellulales</taxon>
        <taxon>Thermoguttaceae</taxon>
        <taxon>Thermogutta</taxon>
    </lineage>
</organism>
<evidence type="ECO:0000313" key="1">
    <source>
        <dbReference type="EMBL" id="ASV74089.1"/>
    </source>
</evidence>
<keyword evidence="2" id="KW-1185">Reference proteome</keyword>
<proteinExistence type="predicted"/>
<dbReference type="EMBL" id="CP018477">
    <property type="protein sequence ID" value="ASV74089.1"/>
    <property type="molecule type" value="Genomic_DNA"/>
</dbReference>
<gene>
    <name evidence="1" type="ORF">THTE_1487</name>
</gene>
<accession>A0A286RDQ0</accession>
<protein>
    <submittedName>
        <fullName evidence="1">Uncharacterized protein</fullName>
    </submittedName>
</protein>
<dbReference type="Proteomes" id="UP000215086">
    <property type="component" value="Chromosome"/>
</dbReference>
<dbReference type="KEGG" id="ttf:THTE_1487"/>
<evidence type="ECO:0000313" key="2">
    <source>
        <dbReference type="Proteomes" id="UP000215086"/>
    </source>
</evidence>
<dbReference type="AlphaFoldDB" id="A0A286RDQ0"/>
<sequence>MLVTPAFQRWITHCLSPGTTSVPLRVRRTARKASLQPSKASLK</sequence>
<reference evidence="1 2" key="1">
    <citation type="journal article" name="Front. Microbiol.">
        <title>Sugar Metabolism of the First Thermophilic Planctomycete Thermogutta terrifontis: Comparative Genomic and Transcriptomic Approaches.</title>
        <authorList>
            <person name="Elcheninov A.G."/>
            <person name="Menzel P."/>
            <person name="Gudbergsdottir S.R."/>
            <person name="Slesarev A.I."/>
            <person name="Kadnikov V.V."/>
            <person name="Krogh A."/>
            <person name="Bonch-Osmolovskaya E.A."/>
            <person name="Peng X."/>
            <person name="Kublanov I.V."/>
        </authorList>
    </citation>
    <scope>NUCLEOTIDE SEQUENCE [LARGE SCALE GENOMIC DNA]</scope>
    <source>
        <strain evidence="1 2">R1</strain>
    </source>
</reference>
<name>A0A286RDQ0_9BACT</name>